<evidence type="ECO:0000259" key="8">
    <source>
        <dbReference type="SMART" id="SM00905"/>
    </source>
</evidence>
<evidence type="ECO:0000313" key="9">
    <source>
        <dbReference type="EMBL" id="CAB4544528.1"/>
    </source>
</evidence>
<evidence type="ECO:0000256" key="6">
    <source>
        <dbReference type="ARBA" id="ARBA00023239"/>
    </source>
</evidence>
<dbReference type="EC" id="4.1.2.25" evidence="4"/>
<dbReference type="AlphaFoldDB" id="A0A6J6C2L8"/>
<dbReference type="InterPro" id="IPR006156">
    <property type="entry name" value="Dihydroneopterin_aldolase"/>
</dbReference>
<sequence length="120" mass="13153">MIYKVRIDGLKVFAYHGVLQHEKDYGQDFFIDAHLDVEAGNEDSISSTVSYASVADEIVRVATQNKFDLIETLANEVSKAVLALDPRVLRATITIHKPSAPIGHEIRDVSVTISGARGES</sequence>
<evidence type="ECO:0000256" key="7">
    <source>
        <dbReference type="ARBA" id="ARBA00032903"/>
    </source>
</evidence>
<dbReference type="InterPro" id="IPR006157">
    <property type="entry name" value="FolB_dom"/>
</dbReference>
<name>A0A6J6C2L8_9ZZZZ</name>
<protein>
    <recommendedName>
        <fullName evidence="4">dihydroneopterin aldolase</fullName>
        <ecNumber evidence="4">4.1.2.25</ecNumber>
    </recommendedName>
    <alternativeName>
        <fullName evidence="7">7,8-dihydroneopterin aldolase</fullName>
    </alternativeName>
</protein>
<comment type="similarity">
    <text evidence="3">Belongs to the DHNA family.</text>
</comment>
<organism evidence="9">
    <name type="scientific">freshwater metagenome</name>
    <dbReference type="NCBI Taxonomy" id="449393"/>
    <lineage>
        <taxon>unclassified sequences</taxon>
        <taxon>metagenomes</taxon>
        <taxon>ecological metagenomes</taxon>
    </lineage>
</organism>
<comment type="pathway">
    <text evidence="2">Cofactor biosynthesis; tetrahydrofolate biosynthesis; 2-amino-4-hydroxy-6-hydroxymethyl-7,8-dihydropteridine diphosphate from 7,8-dihydroneopterin triphosphate: step 3/4.</text>
</comment>
<evidence type="ECO:0000256" key="3">
    <source>
        <dbReference type="ARBA" id="ARBA00005708"/>
    </source>
</evidence>
<dbReference type="PANTHER" id="PTHR42844">
    <property type="entry name" value="DIHYDRONEOPTERIN ALDOLASE 1-RELATED"/>
    <property type="match status" value="1"/>
</dbReference>
<dbReference type="Gene3D" id="3.30.1130.10">
    <property type="match status" value="1"/>
</dbReference>
<dbReference type="PANTHER" id="PTHR42844:SF1">
    <property type="entry name" value="DIHYDRONEOPTERIN ALDOLASE 1-RELATED"/>
    <property type="match status" value="1"/>
</dbReference>
<gene>
    <name evidence="9" type="ORF">UFOPK1503_00511</name>
</gene>
<dbReference type="NCBIfam" id="TIGR00526">
    <property type="entry name" value="folB_dom"/>
    <property type="match status" value="1"/>
</dbReference>
<dbReference type="SMART" id="SM00905">
    <property type="entry name" value="FolB"/>
    <property type="match status" value="1"/>
</dbReference>
<dbReference type="EMBL" id="CAEZST010000006">
    <property type="protein sequence ID" value="CAB4544528.1"/>
    <property type="molecule type" value="Genomic_DNA"/>
</dbReference>
<dbReference type="Pfam" id="PF02152">
    <property type="entry name" value="FolB"/>
    <property type="match status" value="1"/>
</dbReference>
<dbReference type="SUPFAM" id="SSF55620">
    <property type="entry name" value="Tetrahydrobiopterin biosynthesis enzymes-like"/>
    <property type="match status" value="1"/>
</dbReference>
<evidence type="ECO:0000256" key="2">
    <source>
        <dbReference type="ARBA" id="ARBA00005013"/>
    </source>
</evidence>
<feature type="domain" description="Dihydroneopterin aldolase/epimerase" evidence="8">
    <location>
        <begin position="5"/>
        <end position="115"/>
    </location>
</feature>
<dbReference type="InterPro" id="IPR043133">
    <property type="entry name" value="GTP-CH-I_C/QueF"/>
</dbReference>
<dbReference type="GO" id="GO:0004150">
    <property type="term" value="F:dihydroneopterin aldolase activity"/>
    <property type="evidence" value="ECO:0007669"/>
    <property type="project" value="UniProtKB-EC"/>
</dbReference>
<accession>A0A6J6C2L8</accession>
<keyword evidence="6" id="KW-0456">Lyase</keyword>
<proteinExistence type="inferred from homology"/>
<evidence type="ECO:0000256" key="4">
    <source>
        <dbReference type="ARBA" id="ARBA00013043"/>
    </source>
</evidence>
<comment type="catalytic activity">
    <reaction evidence="1">
        <text>7,8-dihydroneopterin = 6-hydroxymethyl-7,8-dihydropterin + glycolaldehyde</text>
        <dbReference type="Rhea" id="RHEA:10540"/>
        <dbReference type="ChEBI" id="CHEBI:17001"/>
        <dbReference type="ChEBI" id="CHEBI:17071"/>
        <dbReference type="ChEBI" id="CHEBI:44841"/>
        <dbReference type="EC" id="4.1.2.25"/>
    </reaction>
</comment>
<reference evidence="9" key="1">
    <citation type="submission" date="2020-05" db="EMBL/GenBank/DDBJ databases">
        <authorList>
            <person name="Chiriac C."/>
            <person name="Salcher M."/>
            <person name="Ghai R."/>
            <person name="Kavagutti S V."/>
        </authorList>
    </citation>
    <scope>NUCLEOTIDE SEQUENCE</scope>
</reference>
<dbReference type="GO" id="GO:0005737">
    <property type="term" value="C:cytoplasm"/>
    <property type="evidence" value="ECO:0007669"/>
    <property type="project" value="TreeGrafter"/>
</dbReference>
<keyword evidence="5" id="KW-0289">Folate biosynthesis</keyword>
<dbReference type="GO" id="GO:0046656">
    <property type="term" value="P:folic acid biosynthetic process"/>
    <property type="evidence" value="ECO:0007669"/>
    <property type="project" value="UniProtKB-KW"/>
</dbReference>
<dbReference type="NCBIfam" id="TIGR00525">
    <property type="entry name" value="folB"/>
    <property type="match status" value="1"/>
</dbReference>
<evidence type="ECO:0000256" key="1">
    <source>
        <dbReference type="ARBA" id="ARBA00001353"/>
    </source>
</evidence>
<evidence type="ECO:0000256" key="5">
    <source>
        <dbReference type="ARBA" id="ARBA00022909"/>
    </source>
</evidence>